<reference evidence="4 5" key="1">
    <citation type="journal article" date="2023" name="Microbiol. Spectr.">
        <title>Synergy between Genome Mining, Metabolomics, and Bioinformatics Uncovers Antibacterial Chlorinated Carbazole Alkaloids and Their Biosynthetic Gene Cluster from Streptomyces tubbatahanensis sp. nov., a Novel Actinomycete Isolated from Sulu Sea, Philippines.</title>
        <authorList>
            <person name="Tenebro C.P."/>
            <person name="Trono D.J.V.L."/>
            <person name="Balida L.A.P."/>
            <person name="Bayog L.K.A."/>
            <person name="Bruna J.R."/>
            <person name="Sabido E.M."/>
            <person name="Caspe D.P.C."/>
            <person name="de Los Santos E.L.C."/>
            <person name="Saludes J.P."/>
            <person name="Dalisay D.S."/>
        </authorList>
    </citation>
    <scope>NUCLEOTIDE SEQUENCE [LARGE SCALE GENOMIC DNA]</scope>
    <source>
        <strain evidence="4 5">DSD3025</strain>
    </source>
</reference>
<feature type="region of interest" description="Disordered" evidence="1">
    <location>
        <begin position="295"/>
        <end position="383"/>
    </location>
</feature>
<feature type="transmembrane region" description="Helical" evidence="2">
    <location>
        <begin position="181"/>
        <end position="202"/>
    </location>
</feature>
<sequence>MIEPGRRGSTTVADRAVRRIAQRAAAEALPEGQVEVTDTSASVQGQRAHVAVDVTLPYPTALEETGSRVQQHLTQRTARLTGLTVTKARVRVGSLASHPAADRLTHQPADTPEAPSSAPRHRAARPWSQRRVPMALLILLGLLACAVLLADVVSVHASDRSPSPWRKDLVEWLSGHGPGDASVAVSGAVAAVAGLWLAWLALTPGLRRLLPASPPGQGTRVTLERSSVAILVRDAVSTVEGVARVAVRCGRRRVRVRAAVSFGERDVARKAVRGAAAEALGGCGLARPPRLRVTVRPEPHWRPPGETPTPDGPSSAPGGGSAPVSAGTGLPGEETAPGEGPGGTTTTRQDVAGDSATEAVGPDRSADDEGDEGTEETRNEQST</sequence>
<dbReference type="EMBL" id="CP093846">
    <property type="protein sequence ID" value="UNS99916.1"/>
    <property type="molecule type" value="Genomic_DNA"/>
</dbReference>
<evidence type="ECO:0000313" key="5">
    <source>
        <dbReference type="Proteomes" id="UP001202244"/>
    </source>
</evidence>
<feature type="transmembrane region" description="Helical" evidence="2">
    <location>
        <begin position="135"/>
        <end position="157"/>
    </location>
</feature>
<evidence type="ECO:0000256" key="1">
    <source>
        <dbReference type="SAM" id="MobiDB-lite"/>
    </source>
</evidence>
<keyword evidence="2" id="KW-0812">Transmembrane</keyword>
<organism evidence="4 5">
    <name type="scientific">Streptomyces tubbatahanensis</name>
    <dbReference type="NCBI Taxonomy" id="2923272"/>
    <lineage>
        <taxon>Bacteria</taxon>
        <taxon>Bacillati</taxon>
        <taxon>Actinomycetota</taxon>
        <taxon>Actinomycetes</taxon>
        <taxon>Kitasatosporales</taxon>
        <taxon>Streptomycetaceae</taxon>
        <taxon>Streptomyces</taxon>
    </lineage>
</organism>
<proteinExistence type="predicted"/>
<dbReference type="Proteomes" id="UP001202244">
    <property type="component" value="Chromosome"/>
</dbReference>
<evidence type="ECO:0000313" key="4">
    <source>
        <dbReference type="EMBL" id="UNS99916.1"/>
    </source>
</evidence>
<dbReference type="Pfam" id="PF19803">
    <property type="entry name" value="DUF6286"/>
    <property type="match status" value="1"/>
</dbReference>
<accession>A0ABY3XZD4</accession>
<name>A0ABY3XZD4_9ACTN</name>
<keyword evidence="2" id="KW-1133">Transmembrane helix</keyword>
<feature type="region of interest" description="Disordered" evidence="1">
    <location>
        <begin position="97"/>
        <end position="125"/>
    </location>
</feature>
<keyword evidence="2" id="KW-0472">Membrane</keyword>
<protein>
    <submittedName>
        <fullName evidence="4">Asp23/Gls24 family envelope stress response protein</fullName>
    </submittedName>
</protein>
<dbReference type="RefSeq" id="WP_242755893.1">
    <property type="nucleotide sequence ID" value="NZ_CP093846.1"/>
</dbReference>
<keyword evidence="5" id="KW-1185">Reference proteome</keyword>
<feature type="compositionally biased region" description="Low complexity" evidence="1">
    <location>
        <begin position="312"/>
        <end position="338"/>
    </location>
</feature>
<dbReference type="InterPro" id="IPR046253">
    <property type="entry name" value="DUF6286"/>
</dbReference>
<evidence type="ECO:0000259" key="3">
    <source>
        <dbReference type="Pfam" id="PF19803"/>
    </source>
</evidence>
<evidence type="ECO:0000256" key="2">
    <source>
        <dbReference type="SAM" id="Phobius"/>
    </source>
</evidence>
<feature type="domain" description="DUF6286" evidence="3">
    <location>
        <begin position="192"/>
        <end position="296"/>
    </location>
</feature>
<gene>
    <name evidence="4" type="ORF">MMF93_28250</name>
</gene>